<evidence type="ECO:0000313" key="1">
    <source>
        <dbReference type="EMBL" id="KAF3031712.1"/>
    </source>
</evidence>
<dbReference type="Proteomes" id="UP000758155">
    <property type="component" value="Unassembled WGS sequence"/>
</dbReference>
<dbReference type="AlphaFoldDB" id="A0A9P4WGR3"/>
<evidence type="ECO:0000313" key="2">
    <source>
        <dbReference type="Proteomes" id="UP000758155"/>
    </source>
</evidence>
<dbReference type="PANTHER" id="PTHR40788">
    <property type="entry name" value="CLR5 DOMAIN-CONTAINING PROTEIN-RELATED"/>
    <property type="match status" value="1"/>
</dbReference>
<dbReference type="OrthoDB" id="2922289at2759"/>
<comment type="caution">
    <text evidence="1">The sequence shown here is derived from an EMBL/GenBank/DDBJ whole genome shotgun (WGS) entry which is preliminary data.</text>
</comment>
<organism evidence="1 2">
    <name type="scientific">Didymella heteroderae</name>
    <dbReference type="NCBI Taxonomy" id="1769908"/>
    <lineage>
        <taxon>Eukaryota</taxon>
        <taxon>Fungi</taxon>
        <taxon>Dikarya</taxon>
        <taxon>Ascomycota</taxon>
        <taxon>Pezizomycotina</taxon>
        <taxon>Dothideomycetes</taxon>
        <taxon>Pleosporomycetidae</taxon>
        <taxon>Pleosporales</taxon>
        <taxon>Pleosporineae</taxon>
        <taxon>Didymellaceae</taxon>
        <taxon>Didymella</taxon>
    </lineage>
</organism>
<keyword evidence="2" id="KW-1185">Reference proteome</keyword>
<proteinExistence type="predicted"/>
<dbReference type="EMBL" id="SWKV01000127">
    <property type="protein sequence ID" value="KAF3031712.1"/>
    <property type="molecule type" value="Genomic_DNA"/>
</dbReference>
<reference evidence="1" key="1">
    <citation type="submission" date="2019-04" db="EMBL/GenBank/DDBJ databases">
        <title>Sequencing of skin fungus with MAO and IRED activity.</title>
        <authorList>
            <person name="Marsaioli A.J."/>
            <person name="Bonatto J.M.C."/>
            <person name="Reis Junior O."/>
        </authorList>
    </citation>
    <scope>NUCLEOTIDE SEQUENCE</scope>
    <source>
        <strain evidence="1">28M1</strain>
    </source>
</reference>
<dbReference type="PANTHER" id="PTHR40788:SF2">
    <property type="entry name" value="CLR5 DOMAIN-CONTAINING PROTEIN"/>
    <property type="match status" value="1"/>
</dbReference>
<protein>
    <submittedName>
        <fullName evidence="1">Uncharacterized protein</fullName>
    </submittedName>
</protein>
<name>A0A9P4WGR3_9PLEO</name>
<gene>
    <name evidence="1" type="ORF">E8E12_002572</name>
</gene>
<accession>A0A9P4WGR3</accession>
<sequence length="511" mass="59232">MYFHGERTADLYGELVSWNDNENASSDATNGVGMQSGHGLQALEIQERIWSFILTWSRILLKDVASLMDGEILTNLGPPSTPGDVSSLRIFALEALYRLPDQLDLVRLKAIATAERNAREDHLWCLREDPGYFAEILQEESEHRREMVRDIRGQEHPSLKKPGRQLFWNRVTEDVLVDSYFGFAIFDEIVRRIDDFTSQHAKHHDRMKAEGANVPEDLSMAFQKLCVLLSNMAAELIRHLLTGLFPSPPLRRFCAREPHSTWAATYRMPDRNQSHKRVMALFDVLFDARKLHLFGLHTLTGEIGRLMQTDSEVGALISPWIANRLSSLTVVSECLHQLHLYKPWSRKLENDAALNRITLERIDREVLKQWTPILKAKFERSQIYKYAIPTDGKFTYPIHRRRNKQNVEILRKAEANLDELWRIVDRHFKSNAEGKSQHDLIAHLLRKDRVIQRTPEWTRPENTRAPAEKEDYEYRPFSTLFHDVTKQVTGTFDHVTHFPETPKAKTRGSAT</sequence>